<dbReference type="InterPro" id="IPR005000">
    <property type="entry name" value="Aldolase/citrate-lyase_domain"/>
</dbReference>
<evidence type="ECO:0000259" key="5">
    <source>
        <dbReference type="Pfam" id="PF03328"/>
    </source>
</evidence>
<dbReference type="PANTHER" id="PTHR32308:SF10">
    <property type="entry name" value="CITRATE LYASE SUBUNIT BETA"/>
    <property type="match status" value="1"/>
</dbReference>
<dbReference type="SUPFAM" id="SSF51621">
    <property type="entry name" value="Phosphoenolpyruvate/pyruvate domain"/>
    <property type="match status" value="1"/>
</dbReference>
<name>A0ABU9Y6E4_9SPHN</name>
<protein>
    <submittedName>
        <fullName evidence="6">CoA ester lyase</fullName>
    </submittedName>
</protein>
<keyword evidence="4" id="KW-0460">Magnesium</keyword>
<comment type="similarity">
    <text evidence="2">Belongs to the HpcH/HpaI aldolase family.</text>
</comment>
<evidence type="ECO:0000313" key="6">
    <source>
        <dbReference type="EMBL" id="MEN2791362.1"/>
    </source>
</evidence>
<dbReference type="RefSeq" id="WP_343892383.1">
    <property type="nucleotide sequence ID" value="NZ_BAAAEH010000059.1"/>
</dbReference>
<keyword evidence="7" id="KW-1185">Reference proteome</keyword>
<evidence type="ECO:0000256" key="3">
    <source>
        <dbReference type="ARBA" id="ARBA00022723"/>
    </source>
</evidence>
<dbReference type="InterPro" id="IPR040442">
    <property type="entry name" value="Pyrv_kinase-like_dom_sf"/>
</dbReference>
<dbReference type="PIRSF" id="PIRSF015582">
    <property type="entry name" value="Cit_lyase_B"/>
    <property type="match status" value="1"/>
</dbReference>
<dbReference type="PANTHER" id="PTHR32308">
    <property type="entry name" value="LYASE BETA SUBUNIT, PUTATIVE (AFU_ORTHOLOGUE AFUA_4G13030)-RELATED"/>
    <property type="match status" value="1"/>
</dbReference>
<organism evidence="6 7">
    <name type="scientific">Sphingomonas oligophenolica</name>
    <dbReference type="NCBI Taxonomy" id="301154"/>
    <lineage>
        <taxon>Bacteria</taxon>
        <taxon>Pseudomonadati</taxon>
        <taxon>Pseudomonadota</taxon>
        <taxon>Alphaproteobacteria</taxon>
        <taxon>Sphingomonadales</taxon>
        <taxon>Sphingomonadaceae</taxon>
        <taxon>Sphingomonas</taxon>
    </lineage>
</organism>
<keyword evidence="3" id="KW-0479">Metal-binding</keyword>
<dbReference type="Pfam" id="PF03328">
    <property type="entry name" value="HpcH_HpaI"/>
    <property type="match status" value="1"/>
</dbReference>
<reference evidence="6 7" key="1">
    <citation type="submission" date="2024-05" db="EMBL/GenBank/DDBJ databases">
        <authorList>
            <person name="Liu Q."/>
            <person name="Xin Y.-H."/>
        </authorList>
    </citation>
    <scope>NUCLEOTIDE SEQUENCE [LARGE SCALE GENOMIC DNA]</scope>
    <source>
        <strain evidence="6 7">CGMCC 1.10181</strain>
    </source>
</reference>
<accession>A0ABU9Y6E4</accession>
<dbReference type="Gene3D" id="3.20.20.60">
    <property type="entry name" value="Phosphoenolpyruvate-binding domains"/>
    <property type="match status" value="1"/>
</dbReference>
<dbReference type="InterPro" id="IPR015813">
    <property type="entry name" value="Pyrv/PenolPyrv_kinase-like_dom"/>
</dbReference>
<evidence type="ECO:0000313" key="7">
    <source>
        <dbReference type="Proteomes" id="UP001419910"/>
    </source>
</evidence>
<sequence length="260" mass="27158">MSDLNTLIAPLFVPANRPERFVKAAASEADAVIIDLEDAVPVDAKDAARAALREAALAKPLIVRINAVGTAWHVPDCAALTTLPVAAIMLPKAERIADLDHIRRIAPVVALIETAQGVAAAREIARSGLAARLAFGSIDYAVDIGCDHTHAALAAARTELVLASRLGGLPAPLDGVTAAFDAPATLAEDVEMARSLGFGGKLLIHPAQAKVTLEGFRPSAEAIAWARRVLDTGDGATKIDGMMIDEPVRARARNILKRAG</sequence>
<feature type="domain" description="HpcH/HpaI aldolase/citrate lyase" evidence="5">
    <location>
        <begin position="11"/>
        <end position="206"/>
    </location>
</feature>
<proteinExistence type="inferred from homology"/>
<dbReference type="Proteomes" id="UP001419910">
    <property type="component" value="Unassembled WGS sequence"/>
</dbReference>
<evidence type="ECO:0000256" key="2">
    <source>
        <dbReference type="ARBA" id="ARBA00005568"/>
    </source>
</evidence>
<dbReference type="GO" id="GO:0016829">
    <property type="term" value="F:lyase activity"/>
    <property type="evidence" value="ECO:0007669"/>
    <property type="project" value="UniProtKB-KW"/>
</dbReference>
<evidence type="ECO:0000256" key="4">
    <source>
        <dbReference type="ARBA" id="ARBA00022842"/>
    </source>
</evidence>
<dbReference type="EMBL" id="JBDIME010000016">
    <property type="protein sequence ID" value="MEN2791362.1"/>
    <property type="molecule type" value="Genomic_DNA"/>
</dbReference>
<evidence type="ECO:0000256" key="1">
    <source>
        <dbReference type="ARBA" id="ARBA00001946"/>
    </source>
</evidence>
<comment type="cofactor">
    <cofactor evidence="1">
        <name>Mg(2+)</name>
        <dbReference type="ChEBI" id="CHEBI:18420"/>
    </cofactor>
</comment>
<comment type="caution">
    <text evidence="6">The sequence shown here is derived from an EMBL/GenBank/DDBJ whole genome shotgun (WGS) entry which is preliminary data.</text>
</comment>
<dbReference type="InterPro" id="IPR011206">
    <property type="entry name" value="Citrate_lyase_beta/mcl1/mcl2"/>
</dbReference>
<keyword evidence="6" id="KW-0456">Lyase</keyword>
<gene>
    <name evidence="6" type="ORF">ABC974_17130</name>
</gene>